<organism evidence="1">
    <name type="scientific">bioreactor metagenome</name>
    <dbReference type="NCBI Taxonomy" id="1076179"/>
    <lineage>
        <taxon>unclassified sequences</taxon>
        <taxon>metagenomes</taxon>
        <taxon>ecological metagenomes</taxon>
    </lineage>
</organism>
<reference evidence="1" key="1">
    <citation type="submission" date="2019-08" db="EMBL/GenBank/DDBJ databases">
        <authorList>
            <person name="Kucharzyk K."/>
            <person name="Murdoch R.W."/>
            <person name="Higgins S."/>
            <person name="Loffler F."/>
        </authorList>
    </citation>
    <scope>NUCLEOTIDE SEQUENCE</scope>
</reference>
<evidence type="ECO:0000313" key="1">
    <source>
        <dbReference type="EMBL" id="MPM95519.1"/>
    </source>
</evidence>
<sequence length="73" mass="8296">MNGYIIPIAETDTLHEKIGLILNDCRIKDLFGQESLKRVQPYTLENMAQVNLSILSNYVKEKKENTIGKVQSS</sequence>
<proteinExistence type="predicted"/>
<accession>A0A645E1T5</accession>
<comment type="caution">
    <text evidence="1">The sequence shown here is derived from an EMBL/GenBank/DDBJ whole genome shotgun (WGS) entry which is preliminary data.</text>
</comment>
<dbReference type="EMBL" id="VSSQ01041997">
    <property type="protein sequence ID" value="MPM95519.1"/>
    <property type="molecule type" value="Genomic_DNA"/>
</dbReference>
<protein>
    <submittedName>
        <fullName evidence="1">Uncharacterized protein</fullName>
    </submittedName>
</protein>
<dbReference type="AlphaFoldDB" id="A0A645E1T5"/>
<gene>
    <name evidence="1" type="ORF">SDC9_142674</name>
</gene>
<name>A0A645E1T5_9ZZZZ</name>